<dbReference type="PANTHER" id="PTHR43394">
    <property type="entry name" value="ATP-DEPENDENT PERMEASE MDL1, MITOCHONDRIAL"/>
    <property type="match status" value="1"/>
</dbReference>
<dbReference type="AlphaFoldDB" id="A0AAW2Z8X6"/>
<keyword evidence="4" id="KW-0406">Ion transport</keyword>
<dbReference type="SMART" id="SM00382">
    <property type="entry name" value="AAA"/>
    <property type="match status" value="1"/>
</dbReference>
<dbReference type="SUPFAM" id="SSF52540">
    <property type="entry name" value="P-loop containing nucleoside triphosphate hydrolases"/>
    <property type="match status" value="1"/>
</dbReference>
<dbReference type="PROSITE" id="PS50893">
    <property type="entry name" value="ABC_TRANSPORTER_2"/>
    <property type="match status" value="1"/>
</dbReference>
<evidence type="ECO:0000313" key="4">
    <source>
        <dbReference type="EMBL" id="KAL0485859.1"/>
    </source>
</evidence>
<dbReference type="InterPro" id="IPR027417">
    <property type="entry name" value="P-loop_NTPase"/>
</dbReference>
<dbReference type="PANTHER" id="PTHR43394:SF1">
    <property type="entry name" value="ATP-BINDING CASSETTE SUB-FAMILY B MEMBER 10, MITOCHONDRIAL"/>
    <property type="match status" value="1"/>
</dbReference>
<evidence type="ECO:0000313" key="5">
    <source>
        <dbReference type="Proteomes" id="UP001431209"/>
    </source>
</evidence>
<dbReference type="Proteomes" id="UP001431209">
    <property type="component" value="Unassembled WGS sequence"/>
</dbReference>
<dbReference type="GO" id="GO:0005524">
    <property type="term" value="F:ATP binding"/>
    <property type="evidence" value="ECO:0007669"/>
    <property type="project" value="UniProtKB-KW"/>
</dbReference>
<dbReference type="GO" id="GO:0015421">
    <property type="term" value="F:ABC-type oligopeptide transporter activity"/>
    <property type="evidence" value="ECO:0007669"/>
    <property type="project" value="TreeGrafter"/>
</dbReference>
<organism evidence="4 5">
    <name type="scientific">Acrasis kona</name>
    <dbReference type="NCBI Taxonomy" id="1008807"/>
    <lineage>
        <taxon>Eukaryota</taxon>
        <taxon>Discoba</taxon>
        <taxon>Heterolobosea</taxon>
        <taxon>Tetramitia</taxon>
        <taxon>Eutetramitia</taxon>
        <taxon>Acrasidae</taxon>
        <taxon>Acrasis</taxon>
    </lineage>
</organism>
<evidence type="ECO:0000256" key="1">
    <source>
        <dbReference type="ARBA" id="ARBA00022741"/>
    </source>
</evidence>
<dbReference type="InterPro" id="IPR003439">
    <property type="entry name" value="ABC_transporter-like_ATP-bd"/>
</dbReference>
<dbReference type="PROSITE" id="PS00211">
    <property type="entry name" value="ABC_TRANSPORTER_1"/>
    <property type="match status" value="1"/>
</dbReference>
<feature type="domain" description="ABC transporter" evidence="3">
    <location>
        <begin position="1"/>
        <end position="224"/>
    </location>
</feature>
<dbReference type="InterPro" id="IPR039421">
    <property type="entry name" value="Type_1_exporter"/>
</dbReference>
<keyword evidence="4" id="KW-0813">Transport</keyword>
<comment type="caution">
    <text evidence="4">The sequence shown here is derived from an EMBL/GenBank/DDBJ whole genome shotgun (WGS) entry which is preliminary data.</text>
</comment>
<dbReference type="InterPro" id="IPR003593">
    <property type="entry name" value="AAA+_ATPase"/>
</dbReference>
<proteinExistence type="predicted"/>
<name>A0AAW2Z8X6_9EUKA</name>
<dbReference type="GO" id="GO:0034220">
    <property type="term" value="P:monoatomic ion transmembrane transport"/>
    <property type="evidence" value="ECO:0007669"/>
    <property type="project" value="UniProtKB-KW"/>
</dbReference>
<dbReference type="Gene3D" id="3.40.50.300">
    <property type="entry name" value="P-loop containing nucleotide triphosphate hydrolases"/>
    <property type="match status" value="1"/>
</dbReference>
<accession>A0AAW2Z8X6</accession>
<evidence type="ECO:0000256" key="2">
    <source>
        <dbReference type="ARBA" id="ARBA00022840"/>
    </source>
</evidence>
<keyword evidence="5" id="KW-1185">Reference proteome</keyword>
<dbReference type="InterPro" id="IPR017871">
    <property type="entry name" value="ABC_transporter-like_CS"/>
</dbReference>
<dbReference type="GO" id="GO:0016887">
    <property type="term" value="F:ATP hydrolysis activity"/>
    <property type="evidence" value="ECO:0007669"/>
    <property type="project" value="InterPro"/>
</dbReference>
<dbReference type="Pfam" id="PF00005">
    <property type="entry name" value="ABC_tran"/>
    <property type="match status" value="1"/>
</dbReference>
<keyword evidence="1" id="KW-0547">Nucleotide-binding</keyword>
<gene>
    <name evidence="4" type="ORF">AKO1_002117</name>
</gene>
<protein>
    <submittedName>
        <fullName evidence="4">Mitochondrial potassium channel ATP-binding subunit</fullName>
    </submittedName>
</protein>
<keyword evidence="4" id="KW-0407">Ion channel</keyword>
<keyword evidence="2 4" id="KW-0067">ATP-binding</keyword>
<reference evidence="4 5" key="1">
    <citation type="submission" date="2024-03" db="EMBL/GenBank/DDBJ databases">
        <title>The Acrasis kona genome and developmental transcriptomes reveal deep origins of eukaryotic multicellular pathways.</title>
        <authorList>
            <person name="Sheikh S."/>
            <person name="Fu C.-J."/>
            <person name="Brown M.W."/>
            <person name="Baldauf S.L."/>
        </authorList>
    </citation>
    <scope>NUCLEOTIDE SEQUENCE [LARGE SCALE GENOMIC DNA]</scope>
    <source>
        <strain evidence="4 5">ATCC MYA-3509</strain>
    </source>
</reference>
<sequence>MLERASCLFGENGSGKSTIIKLLMRAYDPDEGIILFDDIDVRKLDYSKLQSQMSGVFQEYIRMETTVSLAIQLGQYPSTDDEIEIAAKRAGAHDFISSLKNSYDTEISMRDNRFKTRDMIDAPVSLSGGQFQRLALARSFLRQQAKLFIFDEPSSSLDPEAEAKLFKNLVQLVRKRTCLWVTHRFQTVGMADRVMLLDHGKLCEFGTHDELMREDGKYKSFYLLQRDGFFNDDVKVFITVKSWGEDEGDEVKLEQSDLASIDAVKSKIERYLSVEVDSIYNTNKGRIRDVESIENGGQYWYKTK</sequence>
<evidence type="ECO:0000259" key="3">
    <source>
        <dbReference type="PROSITE" id="PS50893"/>
    </source>
</evidence>
<dbReference type="EMBL" id="JAOPGA020001174">
    <property type="protein sequence ID" value="KAL0485859.1"/>
    <property type="molecule type" value="Genomic_DNA"/>
</dbReference>